<dbReference type="EMBL" id="CP061800">
    <property type="protein sequence ID" value="QTA89211.1"/>
    <property type="molecule type" value="Genomic_DNA"/>
</dbReference>
<dbReference type="SUPFAM" id="SSF102114">
    <property type="entry name" value="Radical SAM enzymes"/>
    <property type="match status" value="1"/>
</dbReference>
<keyword evidence="4" id="KW-0479">Metal-binding</keyword>
<keyword evidence="2" id="KW-0004">4Fe-4S</keyword>
<dbReference type="PANTHER" id="PTHR11228">
    <property type="entry name" value="RADICAL SAM DOMAIN PROTEIN"/>
    <property type="match status" value="1"/>
</dbReference>
<feature type="domain" description="Radical SAM core" evidence="7">
    <location>
        <begin position="22"/>
        <end position="243"/>
    </location>
</feature>
<dbReference type="InterPro" id="IPR013785">
    <property type="entry name" value="Aldolase_TIM"/>
</dbReference>
<dbReference type="PROSITE" id="PS51918">
    <property type="entry name" value="RADICAL_SAM"/>
    <property type="match status" value="1"/>
</dbReference>
<keyword evidence="6" id="KW-0411">Iron-sulfur</keyword>
<dbReference type="AlphaFoldDB" id="A0A975BPF3"/>
<proteinExistence type="predicted"/>
<evidence type="ECO:0000313" key="9">
    <source>
        <dbReference type="Proteomes" id="UP000663722"/>
    </source>
</evidence>
<keyword evidence="5" id="KW-0408">Iron</keyword>
<dbReference type="PIRSF" id="PIRSF037420">
    <property type="entry name" value="PQQ_syn_pqqE"/>
    <property type="match status" value="1"/>
</dbReference>
<dbReference type="InterPro" id="IPR007197">
    <property type="entry name" value="rSAM"/>
</dbReference>
<name>A0A975BPF3_9BACT</name>
<dbReference type="CDD" id="cd01335">
    <property type="entry name" value="Radical_SAM"/>
    <property type="match status" value="1"/>
</dbReference>
<evidence type="ECO:0000259" key="7">
    <source>
        <dbReference type="PROSITE" id="PS51918"/>
    </source>
</evidence>
<dbReference type="InterPro" id="IPR017200">
    <property type="entry name" value="PqqE-like"/>
</dbReference>
<dbReference type="RefSeq" id="WP_207677946.1">
    <property type="nucleotide sequence ID" value="NZ_CP061800.1"/>
</dbReference>
<gene>
    <name evidence="8" type="ORF">dnm_052610</name>
</gene>
<comment type="cofactor">
    <cofactor evidence="1">
        <name>[4Fe-4S] cluster</name>
        <dbReference type="ChEBI" id="CHEBI:49883"/>
    </cofactor>
</comment>
<evidence type="ECO:0000256" key="2">
    <source>
        <dbReference type="ARBA" id="ARBA00022485"/>
    </source>
</evidence>
<dbReference type="SFLD" id="SFLDS00029">
    <property type="entry name" value="Radical_SAM"/>
    <property type="match status" value="1"/>
</dbReference>
<protein>
    <submittedName>
        <fullName evidence="8">Radical SAM domain-containing protein</fullName>
    </submittedName>
</protein>
<keyword evidence="3" id="KW-0949">S-adenosyl-L-methionine</keyword>
<organism evidence="8 9">
    <name type="scientific">Desulfonema magnum</name>
    <dbReference type="NCBI Taxonomy" id="45655"/>
    <lineage>
        <taxon>Bacteria</taxon>
        <taxon>Pseudomonadati</taxon>
        <taxon>Thermodesulfobacteriota</taxon>
        <taxon>Desulfobacteria</taxon>
        <taxon>Desulfobacterales</taxon>
        <taxon>Desulfococcaceae</taxon>
        <taxon>Desulfonema</taxon>
    </lineage>
</organism>
<dbReference type="KEGG" id="dmm:dnm_052610"/>
<dbReference type="InterPro" id="IPR050377">
    <property type="entry name" value="Radical_SAM_PqqE_MftC-like"/>
</dbReference>
<accession>A0A975BPF3</accession>
<dbReference type="GO" id="GO:0046872">
    <property type="term" value="F:metal ion binding"/>
    <property type="evidence" value="ECO:0007669"/>
    <property type="project" value="UniProtKB-KW"/>
</dbReference>
<dbReference type="Proteomes" id="UP000663722">
    <property type="component" value="Chromosome"/>
</dbReference>
<dbReference type="PANTHER" id="PTHR11228:SF7">
    <property type="entry name" value="PQQA PEPTIDE CYCLASE"/>
    <property type="match status" value="1"/>
</dbReference>
<dbReference type="Gene3D" id="3.20.20.70">
    <property type="entry name" value="Aldolase class I"/>
    <property type="match status" value="1"/>
</dbReference>
<evidence type="ECO:0000256" key="4">
    <source>
        <dbReference type="ARBA" id="ARBA00022723"/>
    </source>
</evidence>
<reference evidence="8" key="1">
    <citation type="journal article" date="2021" name="Microb. Physiol.">
        <title>Proteogenomic Insights into the Physiology of Marine, Sulfate-Reducing, Filamentous Desulfonema limicola and Desulfonema magnum.</title>
        <authorList>
            <person name="Schnaars V."/>
            <person name="Wohlbrand L."/>
            <person name="Scheve S."/>
            <person name="Hinrichs C."/>
            <person name="Reinhardt R."/>
            <person name="Rabus R."/>
        </authorList>
    </citation>
    <scope>NUCLEOTIDE SEQUENCE</scope>
    <source>
        <strain evidence="8">4be13</strain>
    </source>
</reference>
<evidence type="ECO:0000256" key="1">
    <source>
        <dbReference type="ARBA" id="ARBA00001966"/>
    </source>
</evidence>
<sequence>MKYTGEFRKHIKEIFERKIDIYDLYRHIELELTNKCGNACFYCGVSESHNEGVCEIDFEDLKEFLDKISFYYSAKNKRPVISLAGGDPILYANFDELVSYLKERNLLFTIKGNPSTINHGIVESLRNYDAVNVRFTCLGGRAVHDRIRGKDTTEELKSKTKLLKSDGIPVNWNLTVGNFNIESITDALPLVMGSEPDFVVIGRVARIGRLRHTEFSDITPLDYKKLLSTMLDFYYQNYRKGFRLGFKEKLWIPLLAEESLFDPEEYETGCPRLGCYAYGPQMLNVNHKGDIGLCGLMPCLKIGNVRDTDNLFHQLEDCRILSPDASSPCHICRYTNFCRGCRAMASANTGGLYNQDPQCWLETPL</sequence>
<dbReference type="SFLD" id="SFLDG01067">
    <property type="entry name" value="SPASM/twitch_domain_containing"/>
    <property type="match status" value="1"/>
</dbReference>
<dbReference type="GO" id="GO:0003824">
    <property type="term" value="F:catalytic activity"/>
    <property type="evidence" value="ECO:0007669"/>
    <property type="project" value="InterPro"/>
</dbReference>
<evidence type="ECO:0000256" key="3">
    <source>
        <dbReference type="ARBA" id="ARBA00022691"/>
    </source>
</evidence>
<evidence type="ECO:0000256" key="5">
    <source>
        <dbReference type="ARBA" id="ARBA00023004"/>
    </source>
</evidence>
<evidence type="ECO:0000313" key="8">
    <source>
        <dbReference type="EMBL" id="QTA89211.1"/>
    </source>
</evidence>
<evidence type="ECO:0000256" key="6">
    <source>
        <dbReference type="ARBA" id="ARBA00023014"/>
    </source>
</evidence>
<dbReference type="Pfam" id="PF04055">
    <property type="entry name" value="Radical_SAM"/>
    <property type="match status" value="1"/>
</dbReference>
<dbReference type="GO" id="GO:0051539">
    <property type="term" value="F:4 iron, 4 sulfur cluster binding"/>
    <property type="evidence" value="ECO:0007669"/>
    <property type="project" value="UniProtKB-KW"/>
</dbReference>
<keyword evidence="9" id="KW-1185">Reference proteome</keyword>
<dbReference type="InterPro" id="IPR058240">
    <property type="entry name" value="rSAM_sf"/>
</dbReference>